<proteinExistence type="predicted"/>
<comment type="caution">
    <text evidence="1">The sequence shown here is derived from an EMBL/GenBank/DDBJ whole genome shotgun (WGS) entry which is preliminary data.</text>
</comment>
<reference evidence="1 2" key="1">
    <citation type="submission" date="2018-08" db="EMBL/GenBank/DDBJ databases">
        <title>Sequencing the genomes of 1000 actinobacteria strains.</title>
        <authorList>
            <person name="Klenk H.-P."/>
        </authorList>
    </citation>
    <scope>NUCLEOTIDE SEQUENCE [LARGE SCALE GENOMIC DNA]</scope>
    <source>
        <strain evidence="1 2">DSM 43927</strain>
    </source>
</reference>
<dbReference type="AlphaFoldDB" id="A0A3D9SG93"/>
<protein>
    <submittedName>
        <fullName evidence="1">Uncharacterized protein</fullName>
    </submittedName>
</protein>
<dbReference type="EMBL" id="QTTT01000001">
    <property type="protein sequence ID" value="REE94938.1"/>
    <property type="molecule type" value="Genomic_DNA"/>
</dbReference>
<sequence length="139" mass="14927">MSGGRRPKLRIMRRPSSTVIVVVGDDAGAVVSGLDALHNVRAAPRGERAPAEHTAHAAHTAATYYVVLSPEEMPPTRRHWWLGVLSGAAPSRVVPARPSTAVVADALGRLSVGRWWPADLEGWLRGLPRVVPDRAGPRI</sequence>
<gene>
    <name evidence="1" type="ORF">DFJ69_0307</name>
</gene>
<organism evidence="1 2">
    <name type="scientific">Thermomonospora umbrina</name>
    <dbReference type="NCBI Taxonomy" id="111806"/>
    <lineage>
        <taxon>Bacteria</taxon>
        <taxon>Bacillati</taxon>
        <taxon>Actinomycetota</taxon>
        <taxon>Actinomycetes</taxon>
        <taxon>Streptosporangiales</taxon>
        <taxon>Thermomonosporaceae</taxon>
        <taxon>Thermomonospora</taxon>
    </lineage>
</organism>
<dbReference type="Proteomes" id="UP000256661">
    <property type="component" value="Unassembled WGS sequence"/>
</dbReference>
<keyword evidence="2" id="KW-1185">Reference proteome</keyword>
<name>A0A3D9SG93_9ACTN</name>
<accession>A0A3D9SG93</accession>
<evidence type="ECO:0000313" key="2">
    <source>
        <dbReference type="Proteomes" id="UP000256661"/>
    </source>
</evidence>
<evidence type="ECO:0000313" key="1">
    <source>
        <dbReference type="EMBL" id="REE94938.1"/>
    </source>
</evidence>